<proteinExistence type="predicted"/>
<organism evidence="1 2">
    <name type="scientific">Trifolium pratense</name>
    <name type="common">Red clover</name>
    <dbReference type="NCBI Taxonomy" id="57577"/>
    <lineage>
        <taxon>Eukaryota</taxon>
        <taxon>Viridiplantae</taxon>
        <taxon>Streptophyta</taxon>
        <taxon>Embryophyta</taxon>
        <taxon>Tracheophyta</taxon>
        <taxon>Spermatophyta</taxon>
        <taxon>Magnoliopsida</taxon>
        <taxon>eudicotyledons</taxon>
        <taxon>Gunneridae</taxon>
        <taxon>Pentapetalae</taxon>
        <taxon>rosids</taxon>
        <taxon>fabids</taxon>
        <taxon>Fabales</taxon>
        <taxon>Fabaceae</taxon>
        <taxon>Papilionoideae</taxon>
        <taxon>50 kb inversion clade</taxon>
        <taxon>NPAAA clade</taxon>
        <taxon>Hologalegina</taxon>
        <taxon>IRL clade</taxon>
        <taxon>Trifolieae</taxon>
        <taxon>Trifolium</taxon>
    </lineage>
</organism>
<sequence length="550" mass="62944">MTTKTKIELTNNVAATKQHYQCRRSYFTTLFNGPIFLPPPSKLLSPPSTAFSPPFYIFFTTTSFFPHTLYTPHKKKPFFSHTHYTPNKKNRFFCYSKLNMNPNHEKISPKFSSPLSSPSMVEVEASLSPVPMECLQLNNPVPPFLSKTFDLVDDPSLNPIISWNSNGVSFVVWDPLEFARIVLPRHFKHNNFSSFVRQLNTYGFRKIDTDKWEFFNEGFQKGKKHLLKNIQRRRSSPSQQVGNYVGSSSDAGKSGVEVEIERLRKERSVLMQEVVDLQQQQRMTASHAGNVNQRLQSAEQRQKQMVSFLAKLFSNPDFLARLKQKKEQKDIESPRVRRKFVKQNQNEEENLKDGKIVRYQPNWENINMSCETQELSHVSVEHSPHYFSHDLAKDIGVEDFTSQIENISLDKYAAMHENISSNSETIIGEGSSSFGFDEPFSKGKNVISPNEVVIPENFKGFQEFQSIGTENIIKQEDIWDPNFNIGVTTTSSCGNEMWGNPINYGVPDFGVMSETDMWDIGFGSLGIDKWPADESPFDEIDSQGGKPKYD</sequence>
<gene>
    <name evidence="1" type="ORF">MILVUS5_LOCUS36256</name>
</gene>
<reference evidence="1" key="1">
    <citation type="submission" date="2023-10" db="EMBL/GenBank/DDBJ databases">
        <authorList>
            <person name="Rodriguez Cubillos JULIANA M."/>
            <person name="De Vega J."/>
        </authorList>
    </citation>
    <scope>NUCLEOTIDE SEQUENCE</scope>
</reference>
<dbReference type="Proteomes" id="UP001177021">
    <property type="component" value="Unassembled WGS sequence"/>
</dbReference>
<evidence type="ECO:0000313" key="2">
    <source>
        <dbReference type="Proteomes" id="UP001177021"/>
    </source>
</evidence>
<keyword evidence="2" id="KW-1185">Reference proteome</keyword>
<dbReference type="EMBL" id="CASHSV030000716">
    <property type="protein sequence ID" value="CAJ2672648.1"/>
    <property type="molecule type" value="Genomic_DNA"/>
</dbReference>
<evidence type="ECO:0000313" key="1">
    <source>
        <dbReference type="EMBL" id="CAJ2672648.1"/>
    </source>
</evidence>
<comment type="caution">
    <text evidence="1">The sequence shown here is derived from an EMBL/GenBank/DDBJ whole genome shotgun (WGS) entry which is preliminary data.</text>
</comment>
<protein>
    <submittedName>
        <fullName evidence="1">Uncharacterized protein</fullName>
    </submittedName>
</protein>
<accession>A0ACB0LWC7</accession>
<name>A0ACB0LWC7_TRIPR</name>